<evidence type="ECO:0000256" key="7">
    <source>
        <dbReference type="SAM" id="MobiDB-lite"/>
    </source>
</evidence>
<feature type="transmembrane region" description="Helical" evidence="8">
    <location>
        <begin position="274"/>
        <end position="300"/>
    </location>
</feature>
<evidence type="ECO:0000256" key="3">
    <source>
        <dbReference type="ARBA" id="ARBA00022448"/>
    </source>
</evidence>
<dbReference type="PANTHER" id="PTHR31645:SF0">
    <property type="entry name" value="OLIGOPEPTIDE TRANSPORTER YGL114W-RELATED"/>
    <property type="match status" value="1"/>
</dbReference>
<evidence type="ECO:0000313" key="9">
    <source>
        <dbReference type="EMBL" id="KAK7463568.1"/>
    </source>
</evidence>
<dbReference type="Proteomes" id="UP001498398">
    <property type="component" value="Unassembled WGS sequence"/>
</dbReference>
<keyword evidence="4 8" id="KW-0812">Transmembrane</keyword>
<feature type="transmembrane region" description="Helical" evidence="8">
    <location>
        <begin position="26"/>
        <end position="48"/>
    </location>
</feature>
<proteinExistence type="inferred from homology"/>
<comment type="similarity">
    <text evidence="2">Belongs to the oligopeptide OPT transporter family.</text>
</comment>
<reference evidence="9 10" key="1">
    <citation type="submission" date="2024-01" db="EMBL/GenBank/DDBJ databases">
        <title>A draft genome for the cacao thread blight pathogen Marasmiellus scandens.</title>
        <authorList>
            <person name="Baruah I.K."/>
            <person name="Leung J."/>
            <person name="Bukari Y."/>
            <person name="Amoako-Attah I."/>
            <person name="Meinhardt L.W."/>
            <person name="Bailey B.A."/>
            <person name="Cohen S.P."/>
        </authorList>
    </citation>
    <scope>NUCLEOTIDE SEQUENCE [LARGE SCALE GENOMIC DNA]</scope>
    <source>
        <strain evidence="9 10">GH-19</strain>
    </source>
</reference>
<sequence>MPLRQRLKRLWNKFWNWQPEQPLAELTFPAVALGLVIGCLLCFTNLYFGLQTGFISMMSLQSALIGFLVSKMLPTPLSPQEIIVVQTTAVATGTMPLAAGFVGILPALGLIDEARDGQPPIHLSWIGGIGWSCAVAFFGVFLSPPLRKQVIIEEQLAFPSGTATAQLISVLHDLPPPDTTVRQRRGYQALEDEEVRATRTTRQQPRYTESTPLRRSVDGQSTTQAGWHELLWSFIASALLTLAAYFFPIVFAIPLFGNYLAEEWAWTFTPSLSYVGQGIIMGFPTTLSMNLGMLVGWGILSPISKYADWAPGAVTDMTFGARGWILWVSLAIMCADSLVSSLQS</sequence>
<dbReference type="PANTHER" id="PTHR31645">
    <property type="entry name" value="OLIGOPEPTIDE TRANSPORTER YGL114W-RELATED"/>
    <property type="match status" value="1"/>
</dbReference>
<evidence type="ECO:0000256" key="2">
    <source>
        <dbReference type="ARBA" id="ARBA00008807"/>
    </source>
</evidence>
<dbReference type="InterPro" id="IPR004813">
    <property type="entry name" value="OPT"/>
</dbReference>
<feature type="region of interest" description="Disordered" evidence="7">
    <location>
        <begin position="194"/>
        <end position="218"/>
    </location>
</feature>
<organism evidence="9 10">
    <name type="scientific">Marasmiellus scandens</name>
    <dbReference type="NCBI Taxonomy" id="2682957"/>
    <lineage>
        <taxon>Eukaryota</taxon>
        <taxon>Fungi</taxon>
        <taxon>Dikarya</taxon>
        <taxon>Basidiomycota</taxon>
        <taxon>Agaricomycotina</taxon>
        <taxon>Agaricomycetes</taxon>
        <taxon>Agaricomycetidae</taxon>
        <taxon>Agaricales</taxon>
        <taxon>Marasmiineae</taxon>
        <taxon>Omphalotaceae</taxon>
        <taxon>Marasmiellus</taxon>
    </lineage>
</organism>
<dbReference type="NCBIfam" id="TIGR00728">
    <property type="entry name" value="OPT_sfam"/>
    <property type="match status" value="1"/>
</dbReference>
<keyword evidence="5 8" id="KW-1133">Transmembrane helix</keyword>
<comment type="caution">
    <text evidence="9">The sequence shown here is derived from an EMBL/GenBank/DDBJ whole genome shotgun (WGS) entry which is preliminary data.</text>
</comment>
<evidence type="ECO:0000256" key="1">
    <source>
        <dbReference type="ARBA" id="ARBA00004141"/>
    </source>
</evidence>
<evidence type="ECO:0000256" key="4">
    <source>
        <dbReference type="ARBA" id="ARBA00022692"/>
    </source>
</evidence>
<name>A0ABR1JSJ5_9AGAR</name>
<keyword evidence="3" id="KW-0813">Transport</keyword>
<dbReference type="EMBL" id="JBANRG010000009">
    <property type="protein sequence ID" value="KAK7463568.1"/>
    <property type="molecule type" value="Genomic_DNA"/>
</dbReference>
<keyword evidence="10" id="KW-1185">Reference proteome</keyword>
<comment type="subcellular location">
    <subcellularLocation>
        <location evidence="1">Membrane</location>
        <topology evidence="1">Multi-pass membrane protein</topology>
    </subcellularLocation>
</comment>
<evidence type="ECO:0000256" key="6">
    <source>
        <dbReference type="ARBA" id="ARBA00023136"/>
    </source>
</evidence>
<feature type="transmembrane region" description="Helical" evidence="8">
    <location>
        <begin position="82"/>
        <end position="111"/>
    </location>
</feature>
<keyword evidence="6 8" id="KW-0472">Membrane</keyword>
<feature type="transmembrane region" description="Helical" evidence="8">
    <location>
        <begin position="230"/>
        <end position="254"/>
    </location>
</feature>
<dbReference type="Pfam" id="PF03169">
    <property type="entry name" value="OPT"/>
    <property type="match status" value="1"/>
</dbReference>
<dbReference type="InterPro" id="IPR045035">
    <property type="entry name" value="YSL-like"/>
</dbReference>
<feature type="compositionally biased region" description="Polar residues" evidence="7">
    <location>
        <begin position="198"/>
        <end position="218"/>
    </location>
</feature>
<feature type="transmembrane region" description="Helical" evidence="8">
    <location>
        <begin position="123"/>
        <end position="142"/>
    </location>
</feature>
<evidence type="ECO:0000256" key="8">
    <source>
        <dbReference type="SAM" id="Phobius"/>
    </source>
</evidence>
<evidence type="ECO:0000313" key="10">
    <source>
        <dbReference type="Proteomes" id="UP001498398"/>
    </source>
</evidence>
<protein>
    <submittedName>
        <fullName evidence="9">OPT superfamily</fullName>
    </submittedName>
</protein>
<evidence type="ECO:0000256" key="5">
    <source>
        <dbReference type="ARBA" id="ARBA00022989"/>
    </source>
</evidence>
<gene>
    <name evidence="9" type="primary">OPT8_2</name>
    <name evidence="9" type="ORF">VKT23_006914</name>
</gene>
<accession>A0ABR1JSJ5</accession>